<dbReference type="InterPro" id="IPR043130">
    <property type="entry name" value="CDP-OH_PTrfase_TM_dom"/>
</dbReference>
<sequence length="286" mass="30573">MSQTLPQTRATFRESFNQLKQAQKTRKGAPLYLLYVNRPAGRAVAAALRHTRLTPNHVTLAGAVCTYGSLVWLAFGAAANLSSALVGALLVVGYILDSADGQLARLQGTSSAFGEWLDHALDNGRITVMHVAAFCFLARTTDYDHIQLAAVCGLFLLSSSCIFFGGALLDQLRKNPRAPRGADARPSGTAAAPSMPAAAFAAAAGGDTNRDSGRAENRRANRADNRRMLMRSAVTLPVDYGMTCLAFLLLPWPRVFLAAYLVLAAAHVLMAAAFLPKWRSELLALG</sequence>
<keyword evidence="1 2" id="KW-0808">Transferase</keyword>
<dbReference type="InterPro" id="IPR000462">
    <property type="entry name" value="CDP-OH_P_trans"/>
</dbReference>
<feature type="transmembrane region" description="Helical" evidence="3">
    <location>
        <begin position="70"/>
        <end position="96"/>
    </location>
</feature>
<dbReference type="Pfam" id="PF01066">
    <property type="entry name" value="CDP-OH_P_transf"/>
    <property type="match status" value="1"/>
</dbReference>
<dbReference type="Gene3D" id="1.20.120.1760">
    <property type="match status" value="1"/>
</dbReference>
<keyword evidence="3" id="KW-0472">Membrane</keyword>
<dbReference type="RefSeq" id="WP_260653134.1">
    <property type="nucleotide sequence ID" value="NZ_CP104275.1"/>
</dbReference>
<protein>
    <submittedName>
        <fullName evidence="4">CDP-alcohol phosphatidyltransferase family protein</fullName>
    </submittedName>
</protein>
<evidence type="ECO:0000256" key="1">
    <source>
        <dbReference type="ARBA" id="ARBA00022679"/>
    </source>
</evidence>
<reference evidence="4" key="1">
    <citation type="submission" date="2022-09" db="EMBL/GenBank/DDBJ databases">
        <title>Novel species in genus Arthrobacter.</title>
        <authorList>
            <person name="Liu Y."/>
        </authorList>
    </citation>
    <scope>NUCLEOTIDE SEQUENCE</scope>
    <source>
        <strain evidence="4">Zg-Y815</strain>
    </source>
</reference>
<keyword evidence="5" id="KW-1185">Reference proteome</keyword>
<dbReference type="EMBL" id="CP104275">
    <property type="protein sequence ID" value="UWX97973.1"/>
    <property type="molecule type" value="Genomic_DNA"/>
</dbReference>
<keyword evidence="3" id="KW-0812">Transmembrane</keyword>
<keyword evidence="3" id="KW-1133">Transmembrane helix</keyword>
<feature type="transmembrane region" description="Helical" evidence="3">
    <location>
        <begin position="228"/>
        <end position="249"/>
    </location>
</feature>
<dbReference type="InterPro" id="IPR048254">
    <property type="entry name" value="CDP_ALCOHOL_P_TRANSF_CS"/>
</dbReference>
<proteinExistence type="inferred from homology"/>
<dbReference type="PROSITE" id="PS00379">
    <property type="entry name" value="CDP_ALCOHOL_P_TRANSF"/>
    <property type="match status" value="1"/>
</dbReference>
<feature type="transmembrane region" description="Helical" evidence="3">
    <location>
        <begin position="255"/>
        <end position="275"/>
    </location>
</feature>
<evidence type="ECO:0000313" key="4">
    <source>
        <dbReference type="EMBL" id="UWX97973.1"/>
    </source>
</evidence>
<comment type="similarity">
    <text evidence="2">Belongs to the CDP-alcohol phosphatidyltransferase class-I family.</text>
</comment>
<gene>
    <name evidence="4" type="ORF">N2K95_04695</name>
</gene>
<feature type="transmembrane region" description="Helical" evidence="3">
    <location>
        <begin position="146"/>
        <end position="169"/>
    </location>
</feature>
<evidence type="ECO:0000256" key="2">
    <source>
        <dbReference type="RuleBase" id="RU003750"/>
    </source>
</evidence>
<organism evidence="4 5">
    <name type="scientific">Arthrobacter zhaoxinii</name>
    <dbReference type="NCBI Taxonomy" id="2964616"/>
    <lineage>
        <taxon>Bacteria</taxon>
        <taxon>Bacillati</taxon>
        <taxon>Actinomycetota</taxon>
        <taxon>Actinomycetes</taxon>
        <taxon>Micrococcales</taxon>
        <taxon>Micrococcaceae</taxon>
        <taxon>Arthrobacter</taxon>
    </lineage>
</organism>
<evidence type="ECO:0000313" key="5">
    <source>
        <dbReference type="Proteomes" id="UP001059859"/>
    </source>
</evidence>
<dbReference type="Proteomes" id="UP001059859">
    <property type="component" value="Chromosome"/>
</dbReference>
<evidence type="ECO:0000256" key="3">
    <source>
        <dbReference type="SAM" id="Phobius"/>
    </source>
</evidence>
<name>A0ABY5YTK1_9MICC</name>
<accession>A0ABY5YTK1</accession>